<evidence type="ECO:0000256" key="2">
    <source>
        <dbReference type="SAM" id="Phobius"/>
    </source>
</evidence>
<feature type="chain" id="PRO_5008052524" evidence="3">
    <location>
        <begin position="41"/>
        <end position="486"/>
    </location>
</feature>
<keyword evidence="5" id="KW-1185">Reference proteome</keyword>
<dbReference type="AlphaFoldDB" id="A0A176WIM0"/>
<dbReference type="PANTHER" id="PTHR33918">
    <property type="entry name" value="OS01G0704200 PROTEIN"/>
    <property type="match status" value="1"/>
</dbReference>
<dbReference type="PANTHER" id="PTHR33918:SF3">
    <property type="entry name" value="CYTOCHROME P450 FAMILY PROTEIN"/>
    <property type="match status" value="1"/>
</dbReference>
<sequence length="486" mass="52378">MELLLLFLLLLSMGFEIMCAIRSYELLLLLLLTACGSAHSECSLDSEPEVLQRSLCSVPRLGAISAAAISEGAAAAGGGEKKHVSTESESLEDERNWVGDDEEIMALNLLLQQQSCSPLARRWATTSVVTRRSVVSSRCWPVQLERKETVRGGGGELSVRCSHSLRAEHGFDSTRRRLGSARGKNGGRRLIHALRIDASEVVEEDEKDLNGTKSAEAILPSPLASPSLSSSASPLQLPQPPPPPLQQQQLQPQRLRRVARGGGGGIQWILGPLALLITGAFPALWLPSHTLFSGSITAGLLALAGLDSTFHMGATAFLLMADASARGKAPAESSNQQQQQRSSIPLGYKVWSFMVNLTGLLVPGAVVAMAMEGKLSPGLEWLPAAALLGPYTLMLLVQWVAEAMVSHWHSPVWPVLPIVYQAYRLLQLTRGLELGPSAAIAAPAWLVQGLLKGLVAWWVFVLGMQIMWLVTLVGSLQQQEQWTSGH</sequence>
<name>A0A176WIM0_MARPO</name>
<dbReference type="EMBL" id="LVLJ01000822">
    <property type="protein sequence ID" value="OAE32441.1"/>
    <property type="molecule type" value="Genomic_DNA"/>
</dbReference>
<dbReference type="Proteomes" id="UP000077202">
    <property type="component" value="Unassembled WGS sequence"/>
</dbReference>
<keyword evidence="2" id="KW-0472">Membrane</keyword>
<feature type="compositionally biased region" description="Low complexity" evidence="1">
    <location>
        <begin position="220"/>
        <end position="236"/>
    </location>
</feature>
<evidence type="ECO:0000256" key="1">
    <source>
        <dbReference type="SAM" id="MobiDB-lite"/>
    </source>
</evidence>
<feature type="transmembrane region" description="Helical" evidence="2">
    <location>
        <begin position="455"/>
        <end position="476"/>
    </location>
</feature>
<evidence type="ECO:0000313" key="5">
    <source>
        <dbReference type="Proteomes" id="UP000077202"/>
    </source>
</evidence>
<feature type="region of interest" description="Disordered" evidence="1">
    <location>
        <begin position="220"/>
        <end position="257"/>
    </location>
</feature>
<evidence type="ECO:0000313" key="4">
    <source>
        <dbReference type="EMBL" id="OAE32441.1"/>
    </source>
</evidence>
<feature type="transmembrane region" description="Helical" evidence="2">
    <location>
        <begin position="265"/>
        <end position="286"/>
    </location>
</feature>
<feature type="transmembrane region" description="Helical" evidence="2">
    <location>
        <begin position="350"/>
        <end position="369"/>
    </location>
</feature>
<gene>
    <name evidence="4" type="ORF">AXG93_3218s1130</name>
</gene>
<feature type="signal peptide" evidence="3">
    <location>
        <begin position="1"/>
        <end position="40"/>
    </location>
</feature>
<feature type="transmembrane region" description="Helical" evidence="2">
    <location>
        <begin position="298"/>
        <end position="320"/>
    </location>
</feature>
<accession>A0A176WIM0</accession>
<keyword evidence="2" id="KW-0812">Transmembrane</keyword>
<keyword evidence="2" id="KW-1133">Transmembrane helix</keyword>
<organism evidence="4 5">
    <name type="scientific">Marchantia polymorpha subsp. ruderalis</name>
    <dbReference type="NCBI Taxonomy" id="1480154"/>
    <lineage>
        <taxon>Eukaryota</taxon>
        <taxon>Viridiplantae</taxon>
        <taxon>Streptophyta</taxon>
        <taxon>Embryophyta</taxon>
        <taxon>Marchantiophyta</taxon>
        <taxon>Marchantiopsida</taxon>
        <taxon>Marchantiidae</taxon>
        <taxon>Marchantiales</taxon>
        <taxon>Marchantiaceae</taxon>
        <taxon>Marchantia</taxon>
    </lineage>
</organism>
<protein>
    <submittedName>
        <fullName evidence="4">Uncharacterized protein</fullName>
    </submittedName>
</protein>
<proteinExistence type="predicted"/>
<feature type="transmembrane region" description="Helical" evidence="2">
    <location>
        <begin position="381"/>
        <end position="401"/>
    </location>
</feature>
<comment type="caution">
    <text evidence="4">The sequence shown here is derived from an EMBL/GenBank/DDBJ whole genome shotgun (WGS) entry which is preliminary data.</text>
</comment>
<evidence type="ECO:0000256" key="3">
    <source>
        <dbReference type="SAM" id="SignalP"/>
    </source>
</evidence>
<keyword evidence="3" id="KW-0732">Signal</keyword>
<reference evidence="4" key="1">
    <citation type="submission" date="2016-03" db="EMBL/GenBank/DDBJ databases">
        <title>Mechanisms controlling the formation of the plant cell surface in tip-growing cells are functionally conserved among land plants.</title>
        <authorList>
            <person name="Honkanen S."/>
            <person name="Jones V.A."/>
            <person name="Morieri G."/>
            <person name="Champion C."/>
            <person name="Hetherington A.J."/>
            <person name="Kelly S."/>
            <person name="Saint-Marcoux D."/>
            <person name="Proust H."/>
            <person name="Prescott H."/>
            <person name="Dolan L."/>
        </authorList>
    </citation>
    <scope>NUCLEOTIDE SEQUENCE [LARGE SCALE GENOMIC DNA]</scope>
    <source>
        <tissue evidence="4">Whole gametophyte</tissue>
    </source>
</reference>